<feature type="compositionally biased region" description="Low complexity" evidence="1">
    <location>
        <begin position="446"/>
        <end position="457"/>
    </location>
</feature>
<comment type="caution">
    <text evidence="2">The sequence shown here is derived from an EMBL/GenBank/DDBJ whole genome shotgun (WGS) entry which is preliminary data.</text>
</comment>
<feature type="region of interest" description="Disordered" evidence="1">
    <location>
        <begin position="443"/>
        <end position="471"/>
    </location>
</feature>
<feature type="compositionally biased region" description="Low complexity" evidence="1">
    <location>
        <begin position="551"/>
        <end position="564"/>
    </location>
</feature>
<reference evidence="2" key="1">
    <citation type="submission" date="2020-03" db="EMBL/GenBank/DDBJ databases">
        <authorList>
            <person name="He L."/>
        </authorList>
    </citation>
    <scope>NUCLEOTIDE SEQUENCE</scope>
    <source>
        <strain evidence="2">CkLH20</strain>
    </source>
</reference>
<evidence type="ECO:0000256" key="1">
    <source>
        <dbReference type="SAM" id="MobiDB-lite"/>
    </source>
</evidence>
<evidence type="ECO:0000313" key="2">
    <source>
        <dbReference type="EMBL" id="KAF9872179.1"/>
    </source>
</evidence>
<dbReference type="RefSeq" id="XP_038741640.1">
    <property type="nucleotide sequence ID" value="XM_038892985.1"/>
</dbReference>
<dbReference type="GeneID" id="62166059"/>
<keyword evidence="3" id="KW-1185">Reference proteome</keyword>
<feature type="compositionally biased region" description="Low complexity" evidence="1">
    <location>
        <begin position="309"/>
        <end position="318"/>
    </location>
</feature>
<protein>
    <submittedName>
        <fullName evidence="2">Uncharacterized protein</fullName>
    </submittedName>
</protein>
<feature type="region of interest" description="Disordered" evidence="1">
    <location>
        <begin position="291"/>
        <end position="324"/>
    </location>
</feature>
<reference evidence="2" key="2">
    <citation type="submission" date="2020-11" db="EMBL/GenBank/DDBJ databases">
        <title>Whole genome sequencing of Colletotrichum sp.</title>
        <authorList>
            <person name="Li H."/>
        </authorList>
    </citation>
    <scope>NUCLEOTIDE SEQUENCE</scope>
    <source>
        <strain evidence="2">CkLH20</strain>
    </source>
</reference>
<name>A0A9P6HX61_9PEZI</name>
<evidence type="ECO:0000313" key="3">
    <source>
        <dbReference type="Proteomes" id="UP000781932"/>
    </source>
</evidence>
<feature type="region of interest" description="Disordered" evidence="1">
    <location>
        <begin position="342"/>
        <end position="369"/>
    </location>
</feature>
<dbReference type="EMBL" id="JAATWM020000039">
    <property type="protein sequence ID" value="KAF9872179.1"/>
    <property type="molecule type" value="Genomic_DNA"/>
</dbReference>
<dbReference type="AlphaFoldDB" id="A0A9P6HX61"/>
<feature type="region of interest" description="Disordered" evidence="1">
    <location>
        <begin position="513"/>
        <end position="579"/>
    </location>
</feature>
<feature type="compositionally biased region" description="Polar residues" evidence="1">
    <location>
        <begin position="292"/>
        <end position="308"/>
    </location>
</feature>
<accession>A0A9P6HX61</accession>
<organism evidence="2 3">
    <name type="scientific">Colletotrichum karsti</name>
    <dbReference type="NCBI Taxonomy" id="1095194"/>
    <lineage>
        <taxon>Eukaryota</taxon>
        <taxon>Fungi</taxon>
        <taxon>Dikarya</taxon>
        <taxon>Ascomycota</taxon>
        <taxon>Pezizomycotina</taxon>
        <taxon>Sordariomycetes</taxon>
        <taxon>Hypocreomycetidae</taxon>
        <taxon>Glomerellales</taxon>
        <taxon>Glomerellaceae</taxon>
        <taxon>Colletotrichum</taxon>
        <taxon>Colletotrichum boninense species complex</taxon>
    </lineage>
</organism>
<feature type="compositionally biased region" description="Polar residues" evidence="1">
    <location>
        <begin position="515"/>
        <end position="536"/>
    </location>
</feature>
<dbReference type="Proteomes" id="UP000781932">
    <property type="component" value="Unassembled WGS sequence"/>
</dbReference>
<gene>
    <name evidence="2" type="ORF">CkaCkLH20_10271</name>
</gene>
<proteinExistence type="predicted"/>
<dbReference type="OrthoDB" id="4833237at2759"/>
<feature type="compositionally biased region" description="Polar residues" evidence="1">
    <location>
        <begin position="344"/>
        <end position="358"/>
    </location>
</feature>
<sequence length="632" mass="70423">MCWSVKTLYTVCAHGSWDMVRCDKSANSQKSDRYRRQECLAERCKHSTSLHTIYGFCDDCVAVFSEYPERGYPDVSSLEIVENYWAYKELQEWTHPADPYDVPPYGLLLRPPNLLAPLTPKKKSFFSSLRARNASSSNATYNTVFQEKALLRTLNAFESVSSSCQLCKEGDSRKTDFAILVKNMCDSTLGWARHLGDSDVIIHRYSIDIVNDLSFSCHLSREAPSPKRPDLQRPLPDLPGIRRFKSTGGLPSFSDRVLEQAPGYRPKCYWAGPPGIPTRCSSLRFNHKNFKPSLSTRDAPDSSINKHPSSSLSRTPSSEHFSARTFESEELYEYPRQSHPETYANLSGWTGSPAPTSQRKQRVGRPWHEEPELVQDGAKVHLDDGNGNIISDVQQWSEDPDLVEERVKFHLDDGTGNTNARHVTFVSPANSVTSEEASILEASYESSDSLRASSGDSPHAGLTAPPKGILKKRRDTPYAFLEQQPESDTACDLLPEIQPTTPLRFSSRFDFEADQANSSSSTDPKTQDSKPSPSTRRTQHTMGMGDETFGSPSSSPPDSAVPEPLKGASKAPTGGRPTFRIRNCPDHGLSYRSGCEGCLTGPIHEEIVIPRLEDVVNFPRCDSTSKGFPWHF</sequence>